<dbReference type="RefSeq" id="WP_057798760.1">
    <property type="nucleotide sequence ID" value="NZ_BJZZ01000008.1"/>
</dbReference>
<evidence type="ECO:0000259" key="3">
    <source>
        <dbReference type="SMART" id="SM00822"/>
    </source>
</evidence>
<dbReference type="OrthoDB" id="9803333at2"/>
<sequence>MIDKKVALITGGTRGIGLATAQLFQEKGYQVVITARHQPQAEKKDLRFISGDVANESDAKRIINNVVEQYGRLDVLVNNAGITVDMLLSRMKLESFKKVLDVNLGGTFNMTKFAMKAMQKQRSGNIIDLSSISGLNGNIGQANYAASKAGIVGLMKTTAREGALRGIRCNAIAPGMIVTDMTDKLSDKIKESVVEQVPLHRFGNPDEIAKTAYFLADNDYITGQTIVVDGGLSI</sequence>
<dbReference type="FunFam" id="3.40.50.720:FF:000173">
    <property type="entry name" value="3-oxoacyl-[acyl-carrier protein] reductase"/>
    <property type="match status" value="1"/>
</dbReference>
<dbReference type="Gene3D" id="3.40.50.720">
    <property type="entry name" value="NAD(P)-binding Rossmann-like Domain"/>
    <property type="match status" value="1"/>
</dbReference>
<comment type="caution">
    <text evidence="4">The sequence shown here is derived from an EMBL/GenBank/DDBJ whole genome shotgun (WGS) entry which is preliminary data.</text>
</comment>
<keyword evidence="5" id="KW-1185">Reference proteome</keyword>
<evidence type="ECO:0000313" key="5">
    <source>
        <dbReference type="Proteomes" id="UP000051249"/>
    </source>
</evidence>
<dbReference type="PRINTS" id="PR00080">
    <property type="entry name" value="SDRFAMILY"/>
</dbReference>
<name>A0A0R2NI66_9LACO</name>
<proteinExistence type="inferred from homology"/>
<dbReference type="Pfam" id="PF13561">
    <property type="entry name" value="adh_short_C2"/>
    <property type="match status" value="1"/>
</dbReference>
<reference evidence="4 5" key="1">
    <citation type="journal article" date="2015" name="Genome Announc.">
        <title>Expanding the biotechnology potential of lactobacilli through comparative genomics of 213 strains and associated genera.</title>
        <authorList>
            <person name="Sun Z."/>
            <person name="Harris H.M."/>
            <person name="McCann A."/>
            <person name="Guo C."/>
            <person name="Argimon S."/>
            <person name="Zhang W."/>
            <person name="Yang X."/>
            <person name="Jeffery I.B."/>
            <person name="Cooney J.C."/>
            <person name="Kagawa T.F."/>
            <person name="Liu W."/>
            <person name="Song Y."/>
            <person name="Salvetti E."/>
            <person name="Wrobel A."/>
            <person name="Rasinkangas P."/>
            <person name="Parkhill J."/>
            <person name="Rea M.C."/>
            <person name="O'Sullivan O."/>
            <person name="Ritari J."/>
            <person name="Douillard F.P."/>
            <person name="Paul Ross R."/>
            <person name="Yang R."/>
            <person name="Briner A.E."/>
            <person name="Felis G.E."/>
            <person name="de Vos W.M."/>
            <person name="Barrangou R."/>
            <person name="Klaenhammer T.R."/>
            <person name="Caufield P.W."/>
            <person name="Cui Y."/>
            <person name="Zhang H."/>
            <person name="O'Toole P.W."/>
        </authorList>
    </citation>
    <scope>NUCLEOTIDE SEQUENCE [LARGE SCALE GENOMIC DNA]</scope>
    <source>
        <strain evidence="4 5">DSM 23026</strain>
    </source>
</reference>
<dbReference type="InterPro" id="IPR057326">
    <property type="entry name" value="KR_dom"/>
</dbReference>
<dbReference type="PANTHER" id="PTHR42760:SF40">
    <property type="entry name" value="3-OXOACYL-[ACYL-CARRIER-PROTEIN] REDUCTASE, CHLOROPLASTIC"/>
    <property type="match status" value="1"/>
</dbReference>
<dbReference type="PATRIC" id="fig|480391.4.peg.1785"/>
<dbReference type="GO" id="GO:0016616">
    <property type="term" value="F:oxidoreductase activity, acting on the CH-OH group of donors, NAD or NADP as acceptor"/>
    <property type="evidence" value="ECO:0007669"/>
    <property type="project" value="UniProtKB-ARBA"/>
</dbReference>
<dbReference type="AlphaFoldDB" id="A0A0R2NI66"/>
<keyword evidence="2" id="KW-0560">Oxidoreductase</keyword>
<feature type="domain" description="Ketoreductase" evidence="3">
    <location>
        <begin position="5"/>
        <end position="175"/>
    </location>
</feature>
<evidence type="ECO:0000313" key="4">
    <source>
        <dbReference type="EMBL" id="KRO25489.1"/>
    </source>
</evidence>
<comment type="similarity">
    <text evidence="1">Belongs to the short-chain dehydrogenases/reductases (SDR) family.</text>
</comment>
<dbReference type="PANTHER" id="PTHR42760">
    <property type="entry name" value="SHORT-CHAIN DEHYDROGENASES/REDUCTASES FAMILY MEMBER"/>
    <property type="match status" value="1"/>
</dbReference>
<gene>
    <name evidence="4" type="ORF">IV88_GL001739</name>
</gene>
<dbReference type="InterPro" id="IPR020904">
    <property type="entry name" value="Sc_DH/Rdtase_CS"/>
</dbReference>
<dbReference type="PRINTS" id="PR00081">
    <property type="entry name" value="GDHRDH"/>
</dbReference>
<dbReference type="PROSITE" id="PS00061">
    <property type="entry name" value="ADH_SHORT"/>
    <property type="match status" value="1"/>
</dbReference>
<dbReference type="InterPro" id="IPR036291">
    <property type="entry name" value="NAD(P)-bd_dom_sf"/>
</dbReference>
<dbReference type="Proteomes" id="UP000051249">
    <property type="component" value="Unassembled WGS sequence"/>
</dbReference>
<organism evidence="4 5">
    <name type="scientific">Pediococcus argentinicus</name>
    <dbReference type="NCBI Taxonomy" id="480391"/>
    <lineage>
        <taxon>Bacteria</taxon>
        <taxon>Bacillati</taxon>
        <taxon>Bacillota</taxon>
        <taxon>Bacilli</taxon>
        <taxon>Lactobacillales</taxon>
        <taxon>Lactobacillaceae</taxon>
        <taxon>Pediococcus</taxon>
    </lineage>
</organism>
<accession>A0A0R2NI66</accession>
<dbReference type="GO" id="GO:0030497">
    <property type="term" value="P:fatty acid elongation"/>
    <property type="evidence" value="ECO:0007669"/>
    <property type="project" value="TreeGrafter"/>
</dbReference>
<dbReference type="NCBIfam" id="NF009466">
    <property type="entry name" value="PRK12826.1-2"/>
    <property type="match status" value="1"/>
</dbReference>
<dbReference type="InterPro" id="IPR002347">
    <property type="entry name" value="SDR_fam"/>
</dbReference>
<dbReference type="SUPFAM" id="SSF51735">
    <property type="entry name" value="NAD(P)-binding Rossmann-fold domains"/>
    <property type="match status" value="1"/>
</dbReference>
<evidence type="ECO:0000256" key="2">
    <source>
        <dbReference type="ARBA" id="ARBA00023002"/>
    </source>
</evidence>
<dbReference type="EMBL" id="JQCQ01000009">
    <property type="protein sequence ID" value="KRO25489.1"/>
    <property type="molecule type" value="Genomic_DNA"/>
</dbReference>
<protein>
    <submittedName>
        <fullName evidence="4">FabG protein</fullName>
    </submittedName>
</protein>
<dbReference type="SMART" id="SM00822">
    <property type="entry name" value="PKS_KR"/>
    <property type="match status" value="1"/>
</dbReference>
<evidence type="ECO:0000256" key="1">
    <source>
        <dbReference type="ARBA" id="ARBA00006484"/>
    </source>
</evidence>